<reference evidence="1" key="1">
    <citation type="submission" date="2020-02" db="EMBL/GenBank/DDBJ databases">
        <authorList>
            <person name="Palmer J.M."/>
        </authorList>
    </citation>
    <scope>NUCLEOTIDE SEQUENCE</scope>
    <source>
        <strain evidence="1">EPUS1.4</strain>
        <tissue evidence="1">Thallus</tissue>
    </source>
</reference>
<organism evidence="1 2">
    <name type="scientific">Endocarpon pusillum</name>
    <dbReference type="NCBI Taxonomy" id="364733"/>
    <lineage>
        <taxon>Eukaryota</taxon>
        <taxon>Fungi</taxon>
        <taxon>Dikarya</taxon>
        <taxon>Ascomycota</taxon>
        <taxon>Pezizomycotina</taxon>
        <taxon>Eurotiomycetes</taxon>
        <taxon>Chaetothyriomycetidae</taxon>
        <taxon>Verrucariales</taxon>
        <taxon>Verrucariaceae</taxon>
        <taxon>Endocarpon</taxon>
    </lineage>
</organism>
<evidence type="ECO:0000313" key="1">
    <source>
        <dbReference type="EMBL" id="KAF7506643.1"/>
    </source>
</evidence>
<evidence type="ECO:0000313" key="2">
    <source>
        <dbReference type="Proteomes" id="UP000606974"/>
    </source>
</evidence>
<protein>
    <submittedName>
        <fullName evidence="1">Uncharacterized protein</fullName>
    </submittedName>
</protein>
<dbReference type="EMBL" id="JAACFV010000083">
    <property type="protein sequence ID" value="KAF7506643.1"/>
    <property type="molecule type" value="Genomic_DNA"/>
</dbReference>
<comment type="caution">
    <text evidence="1">The sequence shown here is derived from an EMBL/GenBank/DDBJ whole genome shotgun (WGS) entry which is preliminary data.</text>
</comment>
<sequence length="61" mass="7012">MADPELRLELLGRQLTLAEAREEEDDILRQPGYPQLRIKFSCFSPQQGSRVSRPCCISPEH</sequence>
<keyword evidence="2" id="KW-1185">Reference proteome</keyword>
<name>A0A8H7ACL8_9EURO</name>
<gene>
    <name evidence="1" type="ORF">GJ744_011575</name>
</gene>
<accession>A0A8H7ACL8</accession>
<dbReference type="Proteomes" id="UP000606974">
    <property type="component" value="Unassembled WGS sequence"/>
</dbReference>
<proteinExistence type="predicted"/>
<dbReference type="AlphaFoldDB" id="A0A8H7ACL8"/>